<dbReference type="GO" id="GO:0030681">
    <property type="term" value="C:multimeric ribonuclease P complex"/>
    <property type="evidence" value="ECO:0007669"/>
    <property type="project" value="TreeGrafter"/>
</dbReference>
<dbReference type="AlphaFoldDB" id="A0A4U5UWK3"/>
<dbReference type="Proteomes" id="UP000298787">
    <property type="component" value="Chromosome 12"/>
</dbReference>
<organism evidence="1 2">
    <name type="scientific">Collichthys lucidus</name>
    <name type="common">Big head croaker</name>
    <name type="synonym">Sciaena lucida</name>
    <dbReference type="NCBI Taxonomy" id="240159"/>
    <lineage>
        <taxon>Eukaryota</taxon>
        <taxon>Metazoa</taxon>
        <taxon>Chordata</taxon>
        <taxon>Craniata</taxon>
        <taxon>Vertebrata</taxon>
        <taxon>Euteleostomi</taxon>
        <taxon>Actinopterygii</taxon>
        <taxon>Neopterygii</taxon>
        <taxon>Teleostei</taxon>
        <taxon>Neoteleostei</taxon>
        <taxon>Acanthomorphata</taxon>
        <taxon>Eupercaria</taxon>
        <taxon>Sciaenidae</taxon>
        <taxon>Collichthys</taxon>
    </lineage>
</organism>
<dbReference type="PANTHER" id="PTHR15396">
    <property type="entry name" value="RIBONUCLEASE P PROTEIN SUBUNIT P40"/>
    <property type="match status" value="1"/>
</dbReference>
<dbReference type="InterPro" id="IPR013893">
    <property type="entry name" value="RNase_P_Rpp40"/>
</dbReference>
<keyword evidence="2" id="KW-1185">Reference proteome</keyword>
<accession>A0A4U5UWK3</accession>
<dbReference type="PANTHER" id="PTHR15396:SF1">
    <property type="entry name" value="RIBONUCLEASE P PROTEIN SUBUNIT P40"/>
    <property type="match status" value="1"/>
</dbReference>
<dbReference type="GO" id="GO:0000172">
    <property type="term" value="C:ribonuclease MRP complex"/>
    <property type="evidence" value="ECO:0007669"/>
    <property type="project" value="TreeGrafter"/>
</dbReference>
<dbReference type="GO" id="GO:0000447">
    <property type="term" value="P:endonucleolytic cleavage in ITS1 to separate SSU-rRNA from 5.8S rRNA and LSU-rRNA from tricistronic rRNA transcript (SSU-rRNA, 5.8S rRNA, LSU-rRNA)"/>
    <property type="evidence" value="ECO:0007669"/>
    <property type="project" value="TreeGrafter"/>
</dbReference>
<evidence type="ECO:0000313" key="2">
    <source>
        <dbReference type="Proteomes" id="UP000298787"/>
    </source>
</evidence>
<protein>
    <submittedName>
        <fullName evidence="1">Ribonuclease P protein subunit p40</fullName>
    </submittedName>
</protein>
<dbReference type="GO" id="GO:0001682">
    <property type="term" value="P:tRNA 5'-leader removal"/>
    <property type="evidence" value="ECO:0007669"/>
    <property type="project" value="InterPro"/>
</dbReference>
<dbReference type="GO" id="GO:0004526">
    <property type="term" value="F:ribonuclease P activity"/>
    <property type="evidence" value="ECO:0007669"/>
    <property type="project" value="TreeGrafter"/>
</dbReference>
<dbReference type="Pfam" id="PF08584">
    <property type="entry name" value="Ribonuc_P_40"/>
    <property type="match status" value="1"/>
</dbReference>
<dbReference type="STRING" id="240159.A0A4U5UWK3"/>
<evidence type="ECO:0000313" key="1">
    <source>
        <dbReference type="EMBL" id="TKS79208.1"/>
    </source>
</evidence>
<dbReference type="GO" id="GO:0000171">
    <property type="term" value="F:ribonuclease MRP activity"/>
    <property type="evidence" value="ECO:0007669"/>
    <property type="project" value="TreeGrafter"/>
</dbReference>
<name>A0A4U5UWK3_COLLU</name>
<reference evidence="1 2" key="1">
    <citation type="submission" date="2019-01" db="EMBL/GenBank/DDBJ databases">
        <title>Genome Assembly of Collichthys lucidus.</title>
        <authorList>
            <person name="Cai M."/>
            <person name="Xiao S."/>
        </authorList>
    </citation>
    <scope>NUCLEOTIDE SEQUENCE [LARGE SCALE GENOMIC DNA]</scope>
    <source>
        <strain evidence="1">JT15FE1705JMU</strain>
        <tissue evidence="1">Muscle</tissue>
    </source>
</reference>
<sequence>MSADLSRTPRSVLVSDRSSFRDEKNRLSSQVEQLHLNYKVSVLLPECSSAPAHLDTVFNSFNSFYLIRKLPVYELLDKHFLESAVYQGSVYGLSYRTRIDEDSCVALTPNGHLSLSLDKDAFELLGVEGKPSRFNHRTNCRYVVSVDLTDSSMAPGGRGYQRLLTGLRSRLQLKTDFLLSHHPDQINFICTVQSHKGKNTCNRCQSVIMTSVVQTMSCEVFQVGKTRSMFDILGHVEIRCGCRHKLSVVLLDTSLVCPEPNTTLSRALRVSVCGLLIPQDIHRLIQQIRGYLEQPRLASWVSLTVHGFADSPVSWGGNEHGVLRGGENFYSLLMFHDHTYHLHLATGAHDTCPP</sequence>
<proteinExistence type="predicted"/>
<dbReference type="EMBL" id="CM014089">
    <property type="protein sequence ID" value="TKS79208.1"/>
    <property type="molecule type" value="Genomic_DNA"/>
</dbReference>
<gene>
    <name evidence="1" type="ORF">D9C73_014563</name>
</gene>